<dbReference type="Proteomes" id="UP001165083">
    <property type="component" value="Unassembled WGS sequence"/>
</dbReference>
<reference evidence="1" key="1">
    <citation type="submission" date="2023-04" db="EMBL/GenBank/DDBJ databases">
        <title>Phytophthora lilii NBRC 32176.</title>
        <authorList>
            <person name="Ichikawa N."/>
            <person name="Sato H."/>
            <person name="Tonouchi N."/>
        </authorList>
    </citation>
    <scope>NUCLEOTIDE SEQUENCE</scope>
    <source>
        <strain evidence="1">NBRC 32176</strain>
    </source>
</reference>
<dbReference type="EMBL" id="BSXW01000168">
    <property type="protein sequence ID" value="GMF13732.1"/>
    <property type="molecule type" value="Genomic_DNA"/>
</dbReference>
<protein>
    <submittedName>
        <fullName evidence="1">Unnamed protein product</fullName>
    </submittedName>
</protein>
<evidence type="ECO:0000313" key="2">
    <source>
        <dbReference type="Proteomes" id="UP001165083"/>
    </source>
</evidence>
<evidence type="ECO:0000313" key="1">
    <source>
        <dbReference type="EMBL" id="GMF13732.1"/>
    </source>
</evidence>
<keyword evidence="2" id="KW-1185">Reference proteome</keyword>
<dbReference type="AlphaFoldDB" id="A0A9W6TGH4"/>
<gene>
    <name evidence="1" type="ORF">Plil01_000417800</name>
</gene>
<proteinExistence type="predicted"/>
<dbReference type="OrthoDB" id="107877at2759"/>
<sequence>MAHVSLVGLEDDGDEAFDEPMDVNIVRKRQVSDEESRLWLGMFVGHPIAFIQPEGASMDERAFGLVTGYRMISTHAWLHVRVADTTNKIQLEHPPNVIKVGWVNYILQTGWEPTALS</sequence>
<accession>A0A9W6TGH4</accession>
<organism evidence="1 2">
    <name type="scientific">Phytophthora lilii</name>
    <dbReference type="NCBI Taxonomy" id="2077276"/>
    <lineage>
        <taxon>Eukaryota</taxon>
        <taxon>Sar</taxon>
        <taxon>Stramenopiles</taxon>
        <taxon>Oomycota</taxon>
        <taxon>Peronosporomycetes</taxon>
        <taxon>Peronosporales</taxon>
        <taxon>Peronosporaceae</taxon>
        <taxon>Phytophthora</taxon>
    </lineage>
</organism>
<name>A0A9W6TGH4_9STRA</name>
<comment type="caution">
    <text evidence="1">The sequence shown here is derived from an EMBL/GenBank/DDBJ whole genome shotgun (WGS) entry which is preliminary data.</text>
</comment>